<evidence type="ECO:0000313" key="3">
    <source>
        <dbReference type="Proteomes" id="UP001642483"/>
    </source>
</evidence>
<sequence length="155" mass="18071">MSSRNTRQFLKLPQVVPEEDLLVWGHCRGFGLWPGRIANQSELDGPTDARDDPTRWIHWFGDGKYTETKVSEMTYFYNFWQVFKENVYNHKKLYRKAVNDAIKEAAKRLGKELPENESNGALLTWVKNNLYSPNSVTTTAGDKEKHHWGLTCNFF</sequence>
<dbReference type="EMBL" id="CAWYQH010000096">
    <property type="protein sequence ID" value="CAK8682600.1"/>
    <property type="molecule type" value="Genomic_DNA"/>
</dbReference>
<gene>
    <name evidence="2" type="ORF">CVLEPA_LOCUS13262</name>
</gene>
<dbReference type="PROSITE" id="PS50812">
    <property type="entry name" value="PWWP"/>
    <property type="match status" value="1"/>
</dbReference>
<name>A0ABP0FU09_CLALP</name>
<evidence type="ECO:0000259" key="1">
    <source>
        <dbReference type="PROSITE" id="PS50812"/>
    </source>
</evidence>
<comment type="caution">
    <text evidence="2">The sequence shown here is derived from an EMBL/GenBank/DDBJ whole genome shotgun (WGS) entry which is preliminary data.</text>
</comment>
<dbReference type="Gene3D" id="1.10.720.50">
    <property type="entry name" value="PWWP, helical domain"/>
    <property type="match status" value="1"/>
</dbReference>
<dbReference type="CDD" id="cd05835">
    <property type="entry name" value="PWWP_DNMT3"/>
    <property type="match status" value="1"/>
</dbReference>
<keyword evidence="3" id="KW-1185">Reference proteome</keyword>
<dbReference type="SUPFAM" id="SSF63748">
    <property type="entry name" value="Tudor/PWWP/MBT"/>
    <property type="match status" value="1"/>
</dbReference>
<accession>A0ABP0FU09</accession>
<dbReference type="InterPro" id="IPR000313">
    <property type="entry name" value="PWWP_dom"/>
</dbReference>
<evidence type="ECO:0000313" key="2">
    <source>
        <dbReference type="EMBL" id="CAK8682600.1"/>
    </source>
</evidence>
<dbReference type="Proteomes" id="UP001642483">
    <property type="component" value="Unassembled WGS sequence"/>
</dbReference>
<feature type="domain" description="PWWP" evidence="1">
    <location>
        <begin position="19"/>
        <end position="79"/>
    </location>
</feature>
<reference evidence="2 3" key="1">
    <citation type="submission" date="2024-02" db="EMBL/GenBank/DDBJ databases">
        <authorList>
            <person name="Daric V."/>
            <person name="Darras S."/>
        </authorList>
    </citation>
    <scope>NUCLEOTIDE SEQUENCE [LARGE SCALE GENOMIC DNA]</scope>
</reference>
<dbReference type="Gene3D" id="2.30.30.140">
    <property type="match status" value="1"/>
</dbReference>
<organism evidence="2 3">
    <name type="scientific">Clavelina lepadiformis</name>
    <name type="common">Light-bulb sea squirt</name>
    <name type="synonym">Ascidia lepadiformis</name>
    <dbReference type="NCBI Taxonomy" id="159417"/>
    <lineage>
        <taxon>Eukaryota</taxon>
        <taxon>Metazoa</taxon>
        <taxon>Chordata</taxon>
        <taxon>Tunicata</taxon>
        <taxon>Ascidiacea</taxon>
        <taxon>Aplousobranchia</taxon>
        <taxon>Clavelinidae</taxon>
        <taxon>Clavelina</taxon>
    </lineage>
</organism>
<protein>
    <recommendedName>
        <fullName evidence="1">PWWP domain-containing protein</fullName>
    </recommendedName>
</protein>
<proteinExistence type="predicted"/>
<dbReference type="Pfam" id="PF00855">
    <property type="entry name" value="PWWP"/>
    <property type="match status" value="1"/>
</dbReference>